<organism evidence="1 2">
    <name type="scientific">Caligus rogercresseyi</name>
    <name type="common">Sea louse</name>
    <dbReference type="NCBI Taxonomy" id="217165"/>
    <lineage>
        <taxon>Eukaryota</taxon>
        <taxon>Metazoa</taxon>
        <taxon>Ecdysozoa</taxon>
        <taxon>Arthropoda</taxon>
        <taxon>Crustacea</taxon>
        <taxon>Multicrustacea</taxon>
        <taxon>Hexanauplia</taxon>
        <taxon>Copepoda</taxon>
        <taxon>Siphonostomatoida</taxon>
        <taxon>Caligidae</taxon>
        <taxon>Caligus</taxon>
    </lineage>
</organism>
<proteinExistence type="predicted"/>
<dbReference type="EMBL" id="CP045905">
    <property type="protein sequence ID" value="QQP36753.1"/>
    <property type="molecule type" value="Genomic_DNA"/>
</dbReference>
<protein>
    <submittedName>
        <fullName evidence="1">Uncharacterized protein</fullName>
    </submittedName>
</protein>
<accession>A0A7T8GS27</accession>
<sequence length="61" mass="7245">MSYWKTNKRGEKIIGLLPPILGRLPFKKERPQMRLHEALKYGCTRAEIIWDVRHPKALTEE</sequence>
<evidence type="ECO:0000313" key="2">
    <source>
        <dbReference type="Proteomes" id="UP000595437"/>
    </source>
</evidence>
<gene>
    <name evidence="1" type="ORF">FKW44_021946</name>
</gene>
<dbReference type="Proteomes" id="UP000595437">
    <property type="component" value="Chromosome 16"/>
</dbReference>
<keyword evidence="2" id="KW-1185">Reference proteome</keyword>
<reference evidence="2" key="1">
    <citation type="submission" date="2021-01" db="EMBL/GenBank/DDBJ databases">
        <title>Caligus Genome Assembly.</title>
        <authorList>
            <person name="Gallardo-Escarate C."/>
        </authorList>
    </citation>
    <scope>NUCLEOTIDE SEQUENCE [LARGE SCALE GENOMIC DNA]</scope>
</reference>
<dbReference type="AlphaFoldDB" id="A0A7T8GS27"/>
<name>A0A7T8GS27_CALRO</name>
<evidence type="ECO:0000313" key="1">
    <source>
        <dbReference type="EMBL" id="QQP36753.1"/>
    </source>
</evidence>
<feature type="non-terminal residue" evidence="1">
    <location>
        <position position="61"/>
    </location>
</feature>